<protein>
    <submittedName>
        <fullName evidence="2">Uncharacterized protein</fullName>
    </submittedName>
</protein>
<evidence type="ECO:0000313" key="3">
    <source>
        <dbReference type="Proteomes" id="UP000824469"/>
    </source>
</evidence>
<feature type="non-terminal residue" evidence="2">
    <location>
        <position position="52"/>
    </location>
</feature>
<feature type="region of interest" description="Disordered" evidence="1">
    <location>
        <begin position="11"/>
        <end position="52"/>
    </location>
</feature>
<evidence type="ECO:0000256" key="1">
    <source>
        <dbReference type="SAM" id="MobiDB-lite"/>
    </source>
</evidence>
<keyword evidence="3" id="KW-1185">Reference proteome</keyword>
<reference evidence="2 3" key="1">
    <citation type="journal article" date="2021" name="Nat. Plants">
        <title>The Taxus genome provides insights into paclitaxel biosynthesis.</title>
        <authorList>
            <person name="Xiong X."/>
            <person name="Gou J."/>
            <person name="Liao Q."/>
            <person name="Li Y."/>
            <person name="Zhou Q."/>
            <person name="Bi G."/>
            <person name="Li C."/>
            <person name="Du R."/>
            <person name="Wang X."/>
            <person name="Sun T."/>
            <person name="Guo L."/>
            <person name="Liang H."/>
            <person name="Lu P."/>
            <person name="Wu Y."/>
            <person name="Zhang Z."/>
            <person name="Ro D.K."/>
            <person name="Shang Y."/>
            <person name="Huang S."/>
            <person name="Yan J."/>
        </authorList>
    </citation>
    <scope>NUCLEOTIDE SEQUENCE [LARGE SCALE GENOMIC DNA]</scope>
    <source>
        <strain evidence="2">Ta-2019</strain>
    </source>
</reference>
<dbReference type="AlphaFoldDB" id="A0AA38CSE6"/>
<organism evidence="2 3">
    <name type="scientific">Taxus chinensis</name>
    <name type="common">Chinese yew</name>
    <name type="synonym">Taxus wallichiana var. chinensis</name>
    <dbReference type="NCBI Taxonomy" id="29808"/>
    <lineage>
        <taxon>Eukaryota</taxon>
        <taxon>Viridiplantae</taxon>
        <taxon>Streptophyta</taxon>
        <taxon>Embryophyta</taxon>
        <taxon>Tracheophyta</taxon>
        <taxon>Spermatophyta</taxon>
        <taxon>Pinopsida</taxon>
        <taxon>Pinidae</taxon>
        <taxon>Conifers II</taxon>
        <taxon>Cupressales</taxon>
        <taxon>Taxaceae</taxon>
        <taxon>Taxus</taxon>
    </lineage>
</organism>
<comment type="caution">
    <text evidence="2">The sequence shown here is derived from an EMBL/GenBank/DDBJ whole genome shotgun (WGS) entry which is preliminary data.</text>
</comment>
<accession>A0AA38CSE6</accession>
<feature type="compositionally biased region" description="Basic and acidic residues" evidence="1">
    <location>
        <begin position="41"/>
        <end position="52"/>
    </location>
</feature>
<sequence length="52" mass="5431">MECVVLIVGGPDLPHVSASSGQNKYTPTDPVDLDSIVLKGDSGEDNKTSEKS</sequence>
<name>A0AA38CSE6_TAXCH</name>
<feature type="compositionally biased region" description="Polar residues" evidence="1">
    <location>
        <begin position="17"/>
        <end position="26"/>
    </location>
</feature>
<evidence type="ECO:0000313" key="2">
    <source>
        <dbReference type="EMBL" id="KAH9303112.1"/>
    </source>
</evidence>
<gene>
    <name evidence="2" type="ORF">KI387_014695</name>
</gene>
<dbReference type="EMBL" id="JAHRHJ020000009">
    <property type="protein sequence ID" value="KAH9303112.1"/>
    <property type="molecule type" value="Genomic_DNA"/>
</dbReference>
<proteinExistence type="predicted"/>
<dbReference type="Proteomes" id="UP000824469">
    <property type="component" value="Unassembled WGS sequence"/>
</dbReference>